<dbReference type="EMBL" id="BAABAA010000022">
    <property type="protein sequence ID" value="GAA3598309.1"/>
    <property type="molecule type" value="Genomic_DNA"/>
</dbReference>
<dbReference type="Gene3D" id="3.20.20.190">
    <property type="entry name" value="Phosphatidylinositol (PI) phosphodiesterase"/>
    <property type="match status" value="1"/>
</dbReference>
<evidence type="ECO:0000313" key="3">
    <source>
        <dbReference type="Proteomes" id="UP001501222"/>
    </source>
</evidence>
<dbReference type="InterPro" id="IPR030395">
    <property type="entry name" value="GP_PDE_dom"/>
</dbReference>
<evidence type="ECO:0000313" key="2">
    <source>
        <dbReference type="EMBL" id="GAA3598309.1"/>
    </source>
</evidence>
<feature type="domain" description="GP-PDE" evidence="1">
    <location>
        <begin position="1"/>
        <end position="226"/>
    </location>
</feature>
<evidence type="ECO:0000259" key="1">
    <source>
        <dbReference type="PROSITE" id="PS51704"/>
    </source>
</evidence>
<dbReference type="PROSITE" id="PS51704">
    <property type="entry name" value="GP_PDE"/>
    <property type="match status" value="1"/>
</dbReference>
<gene>
    <name evidence="2" type="primary">ugpQ</name>
    <name evidence="2" type="ORF">GCM10022235_82630</name>
</gene>
<dbReference type="Proteomes" id="UP001501222">
    <property type="component" value="Unassembled WGS sequence"/>
</dbReference>
<organism evidence="2 3">
    <name type="scientific">Kribbella ginsengisoli</name>
    <dbReference type="NCBI Taxonomy" id="363865"/>
    <lineage>
        <taxon>Bacteria</taxon>
        <taxon>Bacillati</taxon>
        <taxon>Actinomycetota</taxon>
        <taxon>Actinomycetes</taxon>
        <taxon>Propionibacteriales</taxon>
        <taxon>Kribbellaceae</taxon>
        <taxon>Kribbella</taxon>
    </lineage>
</organism>
<dbReference type="PANTHER" id="PTHR46211">
    <property type="entry name" value="GLYCEROPHOSPHORYL DIESTER PHOSPHODIESTERASE"/>
    <property type="match status" value="1"/>
</dbReference>
<reference evidence="3" key="1">
    <citation type="journal article" date="2019" name="Int. J. Syst. Evol. Microbiol.">
        <title>The Global Catalogue of Microorganisms (GCM) 10K type strain sequencing project: providing services to taxonomists for standard genome sequencing and annotation.</title>
        <authorList>
            <consortium name="The Broad Institute Genomics Platform"/>
            <consortium name="The Broad Institute Genome Sequencing Center for Infectious Disease"/>
            <person name="Wu L."/>
            <person name="Ma J."/>
        </authorList>
    </citation>
    <scope>NUCLEOTIDE SEQUENCE [LARGE SCALE GENOMIC DNA]</scope>
    <source>
        <strain evidence="3">JCM 16928</strain>
    </source>
</reference>
<sequence length="244" mass="25972">MSAYTAAIELGADMLEADVRLSRDGRLILLHDSTVDRTTDGRGEVGDFTWSQLRQLDGGSWFAAEFAGERVPCLDELFDLADAAGVRLCLEAKGESDDARTVVAVAVASALVERRRLECDVLASFDHGALATAAGTTPGLCTAPERLPERGQLNPSDLVAQARRIGAEIIQHHHADLVGKSVDAVHEAGMELWVWPTTSPEDIARAVALGADGLMGGDVLAMKDTLSSLRPAPGLGHDDRHSTR</sequence>
<dbReference type="PANTHER" id="PTHR46211:SF14">
    <property type="entry name" value="GLYCEROPHOSPHODIESTER PHOSPHODIESTERASE"/>
    <property type="match status" value="1"/>
</dbReference>
<dbReference type="Pfam" id="PF03009">
    <property type="entry name" value="GDPD"/>
    <property type="match status" value="1"/>
</dbReference>
<dbReference type="SUPFAM" id="SSF51695">
    <property type="entry name" value="PLC-like phosphodiesterases"/>
    <property type="match status" value="1"/>
</dbReference>
<comment type="caution">
    <text evidence="2">The sequence shown here is derived from an EMBL/GenBank/DDBJ whole genome shotgun (WGS) entry which is preliminary data.</text>
</comment>
<name>A0ABP6Z772_9ACTN</name>
<proteinExistence type="predicted"/>
<dbReference type="InterPro" id="IPR017946">
    <property type="entry name" value="PLC-like_Pdiesterase_TIM-brl"/>
</dbReference>
<accession>A0ABP6Z772</accession>
<protein>
    <submittedName>
        <fullName evidence="2">Glycerophosphodiester phosphodiesterase</fullName>
    </submittedName>
</protein>
<keyword evidence="3" id="KW-1185">Reference proteome</keyword>